<feature type="domain" description="FAT" evidence="6">
    <location>
        <begin position="1192"/>
        <end position="1551"/>
    </location>
</feature>
<protein>
    <recommendedName>
        <fullName evidence="9">Non-specific serine/threonine protein kinase</fullName>
    </recommendedName>
</protein>
<dbReference type="SUPFAM" id="SSF56112">
    <property type="entry name" value="Protein kinase-like (PK-like)"/>
    <property type="match status" value="1"/>
</dbReference>
<dbReference type="SMART" id="SM01345">
    <property type="entry name" value="Rapamycin_bind"/>
    <property type="match status" value="1"/>
</dbReference>
<accession>A0A2P6NW43</accession>
<gene>
    <name evidence="7" type="ORF">PROFUN_04007</name>
</gene>
<keyword evidence="2" id="KW-0418">Kinase</keyword>
<sequence length="2346" mass="268949">MKANGAPVGGKRSSRGAGRGRGGTYQRIGTQQDLGNDANQTRGDKKQQYTTIQNLIRTVSNSQEYNSIRLKSLGQLKDMLSQSEGEENMKKFLDKSFNAIELGKERATSVRTDFMNFILDLSLGFPQHIDVVLSFFFKKLNVHCDRETLTIHLNLFNQYINRLDPSVLMPYGQMITNRLQGLLEDSQHADVIKLLLQSVIVLSERLPPVFKLSFRDVLDILVGLKLDPSSSDQTSTLISDSFSRFGLYWMEDASFALELLDKFMIDMKKIVGTPSEDQNDALKLFRFIDCFTAIMRVISPYFIQESGKMVPKLLNCIRTITDKYVDRRCLLEVNKCLVFLSEVIEPTEFSVYYSSILYIMSRQVKVNSHYDVIENVLQSNMKILRRLGTSLHLMGVSKLTGSVLSDLRLFAHSNIIRLSADNFVQLLDEAQMGSGTVQFVMKMLLEECNLLINALNAYYSMDSTHRDLHSFRKSIPSKLWNIYSTEDAAGVIAFNVLVLGRIRDGGKSAEKILEYCLEKIHPVTSEINKHHKSCQLTVCSSIRALCNTIGHHSVASTILLSSFSADFEDDCGSVMLFMSSWLEDILSQASLTSDILLLFDSVLYLANHKVEVVRMKMMTILEQCIERDLLNPRQMAMVASLSTLRMSDTSKRMSEAGVRMMSKMGGRVICIDQDPLRSVYYQSKVSVWWKSQLGKTVAKGNSTGFRAQHFQRMMNHLAQRQIESTSDWLYPLFLSCYSDSDDVHPSTTFIPSIDDFMSNTDLICNVWGSYECARYSCLSRLRTPFGNPAQTFEAFERMFVHASSIVDLARNSMYNTNVGWKQIPTQQLLGFIDELEKAIYRTAEPSSTSPQIAPVEKASALFFKANSKVTEDWLCRIRQSILMTTSLCNASPDAILHSTLRIRDVLSLLSTKSPLSDLEVCLVHLSTAFITLREGDMAEGLYKWSFTVPQLQSFSPWLRAVSLDASGRYEGAFEEYRAYLISSHLGGPMVVEFVTNQATECLLRLSDWDKIETWLTELRELGVKHGSTPEMGQNMTPRRDINYITALSKYEQSQWKEAHHLLSLTPTTDSLSALDHFPATSLIHSDVLILKALLSRHHTENDDEDEEKMLRVAKDIITEPLKAGAAGSLAEMTPYIVQLRCIDQLMHDTSVVNDWSTFEFDETHNEVGVWNKILRVEKAVRPQETHESLVTLLIKLSRRQGNFRLAERLVLGQTDVVSRYEYAKTIHAEGRESEAIDRLTSVMEGIKMNQVSVTMTRKMVYKEDEVERGLERKGRIENLMREWDKDRGEEKEGGDRLEEKGEASISERLIRYCTVIEPESSQVWLRYGDWCWKEGHNALDSAKPRAAKDSQATGLTEKEEVQLKELLVEVPLDRREEIFKQIEKRLLDNLRGLSNEITESEEDREREHRNATVYMKEIIPEAGHSLIESLSTWSTRVRQRLLHYYRLSLECYFNYLKLRRTNDRGRDASIVATLRLLRLLLHFGSELKESFSHKMSEESPLTAWKDILPQLFSRLGHPDPFVNSQLRMMITRISMETPHMVIYPVLSSRSNASNRQGKQMQLLLSSMASTRGEFVGEVKTLISEMLRITILWEEQWMSLLQRTQTEFHQRARSFKAEMAKLSESHVHVEKMANERWGILTKGMIISMDKLMRKTILTAAETPQEKWFQSTFGDMLQSLLSKLKQPLGDQHTIESVYTSLKEITREFNRFMKPSTHRLSEISPALSNIRLSHTPMPGVDSVDRMDPVTIESFESNVSVLATKTKPKKIMLMGSNGERYGYLLKGNEDLHLDERMMQFMKIVNQILSLDKETYRRGLVARKYTVIPLSHRSGLIQWVEGAPPLYSIYKNDQMRHLHLQNQLQHQIQQQQGNTKDGPPTIKEIRPTDQFYNKLVPALKERGVHNAISRRDWPIDTLEKVLAELMSETPKDILSKELWSNSNDALDWTRKSKVYARSLAVTSMIGYIIGLGDRHLDNILLDFSSGQLVHIDYNICFEKGAELKVPERVPFRLTPNLHHALGLTGGRNKEMLMTLLEAFVYDPLVDWTIDRATDESHLKMELSVCLNLFNSRIDESKNVLREHQNHFVNALESLKEPSKRLVETQRQRTFMTNSSQLESINEYIHQANQEEANIRARMEVIAKNRGRIEEKKKDILRGMEAVKRKSQEREEIYQVLFSMIKELEETKREEGADRSTVELAQDVVKEYRGILNCLPGDYIDHNPYHQISQMLDQMIQQPTTESHQRIKSYIGTERKSQATKEAREEVEMDIKDKLSELKRMAETVEGREGGNQRSDQRREGEKIMEWINRGRATMSSGGVTISTYISRTSFESKAAALLFEGANFQFRRSGR</sequence>
<feature type="domain" description="PI3K/PI4K catalytic" evidence="5">
    <location>
        <begin position="1751"/>
        <end position="2105"/>
    </location>
</feature>
<dbReference type="SUPFAM" id="SSF48371">
    <property type="entry name" value="ARM repeat"/>
    <property type="match status" value="1"/>
</dbReference>
<dbReference type="OrthoDB" id="381190at2759"/>
<dbReference type="STRING" id="1890364.A0A2P6NW43"/>
<evidence type="ECO:0000259" key="5">
    <source>
        <dbReference type="PROSITE" id="PS50290"/>
    </source>
</evidence>
<keyword evidence="8" id="KW-1185">Reference proteome</keyword>
<proteinExistence type="predicted"/>
<feature type="coiled-coil region" evidence="3">
    <location>
        <begin position="1383"/>
        <end position="1410"/>
    </location>
</feature>
<feature type="region of interest" description="Disordered" evidence="4">
    <location>
        <begin position="1"/>
        <end position="46"/>
    </location>
</feature>
<keyword evidence="3" id="KW-0175">Coiled coil</keyword>
<dbReference type="InterPro" id="IPR011009">
    <property type="entry name" value="Kinase-like_dom_sf"/>
</dbReference>
<evidence type="ECO:0000259" key="6">
    <source>
        <dbReference type="PROSITE" id="PS51189"/>
    </source>
</evidence>
<name>A0A2P6NW43_9EUKA</name>
<dbReference type="PANTHER" id="PTHR11139:SF71">
    <property type="entry name" value="SERINE_THREONINE-PROTEIN KINASE SMG1"/>
    <property type="match status" value="1"/>
</dbReference>
<dbReference type="Gene3D" id="3.30.1010.10">
    <property type="entry name" value="Phosphatidylinositol 3-kinase Catalytic Subunit, Chain A, domain 4"/>
    <property type="match status" value="1"/>
</dbReference>
<evidence type="ECO:0000256" key="3">
    <source>
        <dbReference type="SAM" id="Coils"/>
    </source>
</evidence>
<dbReference type="PANTHER" id="PTHR11139">
    <property type="entry name" value="ATAXIA TELANGIECTASIA MUTATED ATM -RELATED"/>
    <property type="match status" value="1"/>
</dbReference>
<reference evidence="7 8" key="1">
    <citation type="journal article" date="2018" name="Genome Biol. Evol.">
        <title>Multiple Roots of Fruiting Body Formation in Amoebozoa.</title>
        <authorList>
            <person name="Hillmann F."/>
            <person name="Forbes G."/>
            <person name="Novohradska S."/>
            <person name="Ferling I."/>
            <person name="Riege K."/>
            <person name="Groth M."/>
            <person name="Westermann M."/>
            <person name="Marz M."/>
            <person name="Spaller T."/>
            <person name="Winckler T."/>
            <person name="Schaap P."/>
            <person name="Glockner G."/>
        </authorList>
    </citation>
    <scope>NUCLEOTIDE SEQUENCE [LARGE SCALE GENOMIC DNA]</scope>
    <source>
        <strain evidence="7 8">Jena</strain>
    </source>
</reference>
<dbReference type="InterPro" id="IPR031559">
    <property type="entry name" value="SMG1"/>
</dbReference>
<dbReference type="GO" id="GO:0004674">
    <property type="term" value="F:protein serine/threonine kinase activity"/>
    <property type="evidence" value="ECO:0007669"/>
    <property type="project" value="InterPro"/>
</dbReference>
<dbReference type="InterPro" id="IPR014009">
    <property type="entry name" value="PIK_FAT"/>
</dbReference>
<evidence type="ECO:0000256" key="2">
    <source>
        <dbReference type="ARBA" id="ARBA00022777"/>
    </source>
</evidence>
<dbReference type="PROSITE" id="PS00916">
    <property type="entry name" value="PI3_4_KINASE_2"/>
    <property type="match status" value="1"/>
</dbReference>
<dbReference type="FunCoup" id="A0A2P6NW43">
    <property type="interactions" value="308"/>
</dbReference>
<dbReference type="PROSITE" id="PS50290">
    <property type="entry name" value="PI3_4_KINASE_3"/>
    <property type="match status" value="1"/>
</dbReference>
<dbReference type="EMBL" id="MDYQ01000013">
    <property type="protein sequence ID" value="PRP88184.1"/>
    <property type="molecule type" value="Genomic_DNA"/>
</dbReference>
<evidence type="ECO:0000313" key="7">
    <source>
        <dbReference type="EMBL" id="PRP88184.1"/>
    </source>
</evidence>
<dbReference type="PROSITE" id="PS51189">
    <property type="entry name" value="FAT"/>
    <property type="match status" value="1"/>
</dbReference>
<evidence type="ECO:0000313" key="8">
    <source>
        <dbReference type="Proteomes" id="UP000241769"/>
    </source>
</evidence>
<dbReference type="GO" id="GO:0005634">
    <property type="term" value="C:nucleus"/>
    <property type="evidence" value="ECO:0007669"/>
    <property type="project" value="TreeGrafter"/>
</dbReference>
<dbReference type="Pfam" id="PF15785">
    <property type="entry name" value="SMG1"/>
    <property type="match status" value="1"/>
</dbReference>
<dbReference type="InterPro" id="IPR036940">
    <property type="entry name" value="PI3/4_kinase_cat_sf"/>
</dbReference>
<dbReference type="InterPro" id="IPR050517">
    <property type="entry name" value="DDR_Repair_Kinase"/>
</dbReference>
<dbReference type="InterPro" id="IPR018936">
    <property type="entry name" value="PI3/4_kinase_CS"/>
</dbReference>
<keyword evidence="1" id="KW-0808">Transferase</keyword>
<dbReference type="InParanoid" id="A0A2P6NW43"/>
<comment type="caution">
    <text evidence="7">The sequence shown here is derived from an EMBL/GenBank/DDBJ whole genome shotgun (WGS) entry which is preliminary data.</text>
</comment>
<dbReference type="SMART" id="SM00146">
    <property type="entry name" value="PI3Kc"/>
    <property type="match status" value="1"/>
</dbReference>
<evidence type="ECO:0000256" key="4">
    <source>
        <dbReference type="SAM" id="MobiDB-lite"/>
    </source>
</evidence>
<dbReference type="InterPro" id="IPR016024">
    <property type="entry name" value="ARM-type_fold"/>
</dbReference>
<dbReference type="Proteomes" id="UP000241769">
    <property type="component" value="Unassembled WGS sequence"/>
</dbReference>
<dbReference type="InterPro" id="IPR000403">
    <property type="entry name" value="PI3/4_kinase_cat_dom"/>
</dbReference>
<organism evidence="7 8">
    <name type="scientific">Planoprotostelium fungivorum</name>
    <dbReference type="NCBI Taxonomy" id="1890364"/>
    <lineage>
        <taxon>Eukaryota</taxon>
        <taxon>Amoebozoa</taxon>
        <taxon>Evosea</taxon>
        <taxon>Variosea</taxon>
        <taxon>Cavosteliida</taxon>
        <taxon>Cavosteliaceae</taxon>
        <taxon>Planoprotostelium</taxon>
    </lineage>
</organism>
<evidence type="ECO:0000256" key="1">
    <source>
        <dbReference type="ARBA" id="ARBA00022679"/>
    </source>
</evidence>
<feature type="region of interest" description="Disordered" evidence="4">
    <location>
        <begin position="2276"/>
        <end position="2295"/>
    </location>
</feature>
<feature type="compositionally biased region" description="Polar residues" evidence="4">
    <location>
        <begin position="27"/>
        <end position="41"/>
    </location>
</feature>
<dbReference type="Gene3D" id="1.10.1070.11">
    <property type="entry name" value="Phosphatidylinositol 3-/4-kinase, catalytic domain"/>
    <property type="match status" value="1"/>
</dbReference>
<dbReference type="Pfam" id="PF00454">
    <property type="entry name" value="PI3_PI4_kinase"/>
    <property type="match status" value="1"/>
</dbReference>
<evidence type="ECO:0008006" key="9">
    <source>
        <dbReference type="Google" id="ProtNLM"/>
    </source>
</evidence>
<dbReference type="GO" id="GO:0000184">
    <property type="term" value="P:nuclear-transcribed mRNA catabolic process, nonsense-mediated decay"/>
    <property type="evidence" value="ECO:0007669"/>
    <property type="project" value="InterPro"/>
</dbReference>